<comment type="pathway">
    <text evidence="4">Carbohydrate biosynthesis; gluconeogenesis.</text>
</comment>
<evidence type="ECO:0000256" key="2">
    <source>
        <dbReference type="ARBA" id="ARBA00023211"/>
    </source>
</evidence>
<keyword evidence="1 4" id="KW-0378">Hydrolase</keyword>
<keyword evidence="2 4" id="KW-0464">Manganese</keyword>
<comment type="catalytic activity">
    <reaction evidence="4">
        <text>beta-D-fructose 1,6-bisphosphate + H2O = beta-D-fructose 6-phosphate + phosphate</text>
        <dbReference type="Rhea" id="RHEA:11064"/>
        <dbReference type="ChEBI" id="CHEBI:15377"/>
        <dbReference type="ChEBI" id="CHEBI:32966"/>
        <dbReference type="ChEBI" id="CHEBI:43474"/>
        <dbReference type="ChEBI" id="CHEBI:57634"/>
        <dbReference type="EC" id="3.1.3.11"/>
    </reaction>
</comment>
<dbReference type="HAMAP" id="MF_01854">
    <property type="entry name" value="FBPase_class3"/>
    <property type="match status" value="1"/>
</dbReference>
<dbReference type="SUPFAM" id="SSF56300">
    <property type="entry name" value="Metallo-dependent phosphatases"/>
    <property type="match status" value="1"/>
</dbReference>
<evidence type="ECO:0000256" key="1">
    <source>
        <dbReference type="ARBA" id="ARBA00022801"/>
    </source>
</evidence>
<dbReference type="EMBL" id="BLAU01000001">
    <property type="protein sequence ID" value="GET22949.1"/>
    <property type="molecule type" value="Genomic_DNA"/>
</dbReference>
<dbReference type="Proteomes" id="UP000396862">
    <property type="component" value="Unassembled WGS sequence"/>
</dbReference>
<evidence type="ECO:0000256" key="3">
    <source>
        <dbReference type="ARBA" id="ARBA00023277"/>
    </source>
</evidence>
<proteinExistence type="inferred from homology"/>
<comment type="caution">
    <text evidence="5">The sequence shown here is derived from an EMBL/GenBank/DDBJ whole genome shotgun (WGS) entry which is preliminary data.</text>
</comment>
<evidence type="ECO:0000256" key="4">
    <source>
        <dbReference type="HAMAP-Rule" id="MF_01854"/>
    </source>
</evidence>
<evidence type="ECO:0000313" key="6">
    <source>
        <dbReference type="Proteomes" id="UP000396862"/>
    </source>
</evidence>
<gene>
    <name evidence="4 5" type="primary">fbp</name>
    <name evidence="5" type="ORF">JCM18694_31950</name>
</gene>
<accession>A0ABQ0ZQ79</accession>
<dbReference type="Gene3D" id="3.60.21.10">
    <property type="match status" value="1"/>
</dbReference>
<protein>
    <recommendedName>
        <fullName evidence="4">Fructose-1,6-bisphosphatase class 3</fullName>
        <shortName evidence="4">FBPase class 3</shortName>
        <ecNumber evidence="4">3.1.3.11</ecNumber>
    </recommendedName>
    <alternativeName>
        <fullName evidence="4">D-fructose-1,6-bisphosphate 1-phosphohydrolase class 3</fullName>
    </alternativeName>
</protein>
<keyword evidence="3 4" id="KW-0119">Carbohydrate metabolism</keyword>
<dbReference type="PIRSF" id="PIRSF000906">
    <property type="entry name" value="FBPtase_Bacill"/>
    <property type="match status" value="1"/>
</dbReference>
<evidence type="ECO:0000313" key="5">
    <source>
        <dbReference type="EMBL" id="GET22949.1"/>
    </source>
</evidence>
<reference evidence="5 6" key="1">
    <citation type="submission" date="2019-10" db="EMBL/GenBank/DDBJ databases">
        <title>Prolixibacter strains distinguished by the presence of nitrate reductase genes were adept at nitrate-dependent anaerobic corrosion of metallic iron and carbon steel.</title>
        <authorList>
            <person name="Iino T."/>
            <person name="Shono N."/>
            <person name="Ito K."/>
            <person name="Nakamura R."/>
            <person name="Sueoka K."/>
            <person name="Harayama S."/>
            <person name="Ohkuma M."/>
        </authorList>
    </citation>
    <scope>NUCLEOTIDE SEQUENCE [LARGE SCALE GENOMIC DNA]</scope>
    <source>
        <strain evidence="5 6">MIC1-1</strain>
    </source>
</reference>
<dbReference type="InterPro" id="IPR009164">
    <property type="entry name" value="FBPtase_class3"/>
</dbReference>
<dbReference type="InterPro" id="IPR029052">
    <property type="entry name" value="Metallo-depent_PP-like"/>
</dbReference>
<dbReference type="EC" id="3.1.3.11" evidence="4"/>
<sequence length="672" mass="77334">MVVILLTDFKSQVMSNNDNLSFSREELQDEIKYLRLLSDRFQNIQSASTEVINLEAILNLPKGTEHFLSDIHGEYETFSHALANASGVVRKKIDDVFGKNIREKDKKILATLIYYPEEKMDLVLKEEENPEEWFTVTLRRLVVVARAAASKYTRSKVRKAMPPDFAYIIDELLNESGEDKEKYFEGIISTIIHIDRADAFIIAICRFIQRLLIDRLHVIGDIFDRGPSPEKVMDRILNYHSIDIQWGNHDMLWMGAASGNRALIANMIRISLRYNNIDTLEDAYGINMMPLATLALHSYDNDPCEKFIPLVLDKGKDKDLVKKMHKAISIIQFKLEGQIIERNPQFNMRDRLLLDKVDYEKGTIKIGNKTYELLDKNFPTIDPKNPYQLNEEEAAVIDKLANSIKNANRLQKHIAFLFSHGSMYLTFNDNLMYHGCIPMTKKGEFQSLEIEGTAYSGKALCDHFDRMARKAYQFRFQRKYEPISDYMWYLWCGASSPLFGKTKMATFERYFLAEKETHAEGKNSYYSLVYDDETYCDKILNEFGIGGPNSHIINGHVPVQVKKGETPIKAGGKLFVIDGGMSKPYQKVTGVSGYTLIYNSYGLVLVEHEHFDSRQTAILEEKDIISKRIYIEASAQRMRVKETDIGKSLLAQIEDLHKLLAAYKRGLIKERF</sequence>
<name>A0ABQ0ZQ79_9BACT</name>
<comment type="similarity">
    <text evidence="4">Belongs to the FBPase class 3 family.</text>
</comment>
<keyword evidence="6" id="KW-1185">Reference proteome</keyword>
<comment type="cofactor">
    <cofactor evidence="4">
        <name>Mn(2+)</name>
        <dbReference type="ChEBI" id="CHEBI:29035"/>
    </cofactor>
</comment>
<organism evidence="5 6">
    <name type="scientific">Prolixibacter denitrificans</name>
    <dbReference type="NCBI Taxonomy" id="1541063"/>
    <lineage>
        <taxon>Bacteria</taxon>
        <taxon>Pseudomonadati</taxon>
        <taxon>Bacteroidota</taxon>
        <taxon>Bacteroidia</taxon>
        <taxon>Marinilabiliales</taxon>
        <taxon>Prolixibacteraceae</taxon>
        <taxon>Prolixibacter</taxon>
    </lineage>
</organism>
<dbReference type="Pfam" id="PF06874">
    <property type="entry name" value="FBPase_2"/>
    <property type="match status" value="1"/>
</dbReference>